<comment type="caution">
    <text evidence="1">The sequence shown here is derived from an EMBL/GenBank/DDBJ whole genome shotgun (WGS) entry which is preliminary data.</text>
</comment>
<sequence>MLFSPNPFSPDPFPSPSPPFPFRSASLSVPAFLLIEDRPPNYHRKGSLSRLASSVVVFEIEASVASGIGCR</sequence>
<protein>
    <submittedName>
        <fullName evidence="1">Uncharacterized protein</fullName>
    </submittedName>
</protein>
<gene>
    <name evidence="1" type="ORF">MLD38_007835</name>
</gene>
<reference evidence="2" key="1">
    <citation type="journal article" date="2023" name="Front. Plant Sci.">
        <title>Chromosomal-level genome assembly of Melastoma candidum provides insights into trichome evolution.</title>
        <authorList>
            <person name="Zhong Y."/>
            <person name="Wu W."/>
            <person name="Sun C."/>
            <person name="Zou P."/>
            <person name="Liu Y."/>
            <person name="Dai S."/>
            <person name="Zhou R."/>
        </authorList>
    </citation>
    <scope>NUCLEOTIDE SEQUENCE [LARGE SCALE GENOMIC DNA]</scope>
</reference>
<accession>A0ACB9RRJ4</accession>
<evidence type="ECO:0000313" key="2">
    <source>
        <dbReference type="Proteomes" id="UP001057402"/>
    </source>
</evidence>
<organism evidence="1 2">
    <name type="scientific">Melastoma candidum</name>
    <dbReference type="NCBI Taxonomy" id="119954"/>
    <lineage>
        <taxon>Eukaryota</taxon>
        <taxon>Viridiplantae</taxon>
        <taxon>Streptophyta</taxon>
        <taxon>Embryophyta</taxon>
        <taxon>Tracheophyta</taxon>
        <taxon>Spermatophyta</taxon>
        <taxon>Magnoliopsida</taxon>
        <taxon>eudicotyledons</taxon>
        <taxon>Gunneridae</taxon>
        <taxon>Pentapetalae</taxon>
        <taxon>rosids</taxon>
        <taxon>malvids</taxon>
        <taxon>Myrtales</taxon>
        <taxon>Melastomataceae</taxon>
        <taxon>Melastomatoideae</taxon>
        <taxon>Melastomateae</taxon>
        <taxon>Melastoma</taxon>
    </lineage>
</organism>
<keyword evidence="2" id="KW-1185">Reference proteome</keyword>
<dbReference type="EMBL" id="CM042882">
    <property type="protein sequence ID" value="KAI4381796.1"/>
    <property type="molecule type" value="Genomic_DNA"/>
</dbReference>
<name>A0ACB9RRJ4_9MYRT</name>
<proteinExistence type="predicted"/>
<dbReference type="Proteomes" id="UP001057402">
    <property type="component" value="Chromosome 3"/>
</dbReference>
<evidence type="ECO:0000313" key="1">
    <source>
        <dbReference type="EMBL" id="KAI4381796.1"/>
    </source>
</evidence>